<sequence length="192" mass="21391">MSDQHHCTACSVHAMGSTSSGPSGPSSCGFYNCEGLKTLAGDIVQRHSLEMEVGRPMKAEKLGDRVAVTDAMKLRIFTEVIKDIMNQPQQIDKTIYFIRFLQKSISRHCYLMQIIWILGFPPISLGIAGGKNCDFYYGMVTLSFTWPAKQNQSRACSSSDNVQLSARMTSHLQVWHENSNAEMLISFGNCVK</sequence>
<evidence type="ECO:0000313" key="2">
    <source>
        <dbReference type="Proteomes" id="UP000051836"/>
    </source>
</evidence>
<dbReference type="EMBL" id="LMAW01002600">
    <property type="protein sequence ID" value="KQK79274.1"/>
    <property type="molecule type" value="Genomic_DNA"/>
</dbReference>
<comment type="caution">
    <text evidence="1">The sequence shown here is derived from an EMBL/GenBank/DDBJ whole genome shotgun (WGS) entry which is preliminary data.</text>
</comment>
<dbReference type="AlphaFoldDB" id="A0A0Q3US37"/>
<evidence type="ECO:0000313" key="1">
    <source>
        <dbReference type="EMBL" id="KQK79274.1"/>
    </source>
</evidence>
<gene>
    <name evidence="1" type="ORF">AAES_105983</name>
</gene>
<organism evidence="1 2">
    <name type="scientific">Amazona aestiva</name>
    <name type="common">Blue-fronted Amazon parrot</name>
    <dbReference type="NCBI Taxonomy" id="12930"/>
    <lineage>
        <taxon>Eukaryota</taxon>
        <taxon>Metazoa</taxon>
        <taxon>Chordata</taxon>
        <taxon>Craniata</taxon>
        <taxon>Vertebrata</taxon>
        <taxon>Euteleostomi</taxon>
        <taxon>Archelosauria</taxon>
        <taxon>Archosauria</taxon>
        <taxon>Dinosauria</taxon>
        <taxon>Saurischia</taxon>
        <taxon>Theropoda</taxon>
        <taxon>Coelurosauria</taxon>
        <taxon>Aves</taxon>
        <taxon>Neognathae</taxon>
        <taxon>Neoaves</taxon>
        <taxon>Telluraves</taxon>
        <taxon>Australaves</taxon>
        <taxon>Psittaciformes</taxon>
        <taxon>Psittacidae</taxon>
        <taxon>Amazona</taxon>
    </lineage>
</organism>
<proteinExistence type="predicted"/>
<protein>
    <submittedName>
        <fullName evidence="1">Uncharacterized protein</fullName>
    </submittedName>
</protein>
<accession>A0A0Q3US37</accession>
<name>A0A0Q3US37_AMAAE</name>
<reference evidence="1 2" key="1">
    <citation type="submission" date="2015-10" db="EMBL/GenBank/DDBJ databases">
        <authorList>
            <person name="Gilbert D.G."/>
        </authorList>
    </citation>
    <scope>NUCLEOTIDE SEQUENCE [LARGE SCALE GENOMIC DNA]</scope>
    <source>
        <strain evidence="1">FVVF132</strain>
    </source>
</reference>
<keyword evidence="2" id="KW-1185">Reference proteome</keyword>
<dbReference type="Proteomes" id="UP000051836">
    <property type="component" value="Unassembled WGS sequence"/>
</dbReference>